<comment type="caution">
    <text evidence="1">The sequence shown here is derived from an EMBL/GenBank/DDBJ whole genome shotgun (WGS) entry which is preliminary data.</text>
</comment>
<organism evidence="1 2">
    <name type="scientific">Fusarium torulosum</name>
    <dbReference type="NCBI Taxonomy" id="33205"/>
    <lineage>
        <taxon>Eukaryota</taxon>
        <taxon>Fungi</taxon>
        <taxon>Dikarya</taxon>
        <taxon>Ascomycota</taxon>
        <taxon>Pezizomycotina</taxon>
        <taxon>Sordariomycetes</taxon>
        <taxon>Hypocreomycetidae</taxon>
        <taxon>Hypocreales</taxon>
        <taxon>Nectriaceae</taxon>
        <taxon>Fusarium</taxon>
    </lineage>
</organism>
<evidence type="ECO:0000313" key="1">
    <source>
        <dbReference type="EMBL" id="SPJ71113.1"/>
    </source>
</evidence>
<keyword evidence="2" id="KW-1185">Reference proteome</keyword>
<dbReference type="Proteomes" id="UP001187734">
    <property type="component" value="Unassembled WGS sequence"/>
</dbReference>
<evidence type="ECO:0000313" key="2">
    <source>
        <dbReference type="Proteomes" id="UP001187734"/>
    </source>
</evidence>
<name>A0AAE8SCV8_9HYPO</name>
<sequence>MACEGVLKIYFQVRAPNIETLKVLRCGQQAGVHGDLIINGASEFDDTYLDEWESRPHPDAKVYLGQGVRIRVDLEHSRFWSESKSNISRSEQQDVRDALNKMQKTNKEGNWWDQWKGSVASILGILVMGHKSMAGASASASGFCFSIKYGSLAFNFAKGSAAASAVATAAGTAIALGAVTGLAVYIIPWDKFLPWLGNTMSSWGTWFKSMWDKFWGWWNGSSERTGCNPGHLRADFM</sequence>
<gene>
    <name evidence="1" type="ORF">FTOL_00841</name>
</gene>
<accession>A0AAE8SCV8</accession>
<dbReference type="EMBL" id="ONZP01000030">
    <property type="protein sequence ID" value="SPJ71113.1"/>
    <property type="molecule type" value="Genomic_DNA"/>
</dbReference>
<proteinExistence type="predicted"/>
<dbReference type="AlphaFoldDB" id="A0AAE8SCV8"/>
<protein>
    <submittedName>
        <fullName evidence="1">Uncharacterized protein</fullName>
    </submittedName>
</protein>
<reference evidence="1" key="1">
    <citation type="submission" date="2018-03" db="EMBL/GenBank/DDBJ databases">
        <authorList>
            <person name="Guldener U."/>
        </authorList>
    </citation>
    <scope>NUCLEOTIDE SEQUENCE</scope>
</reference>